<dbReference type="PROSITE" id="PS50949">
    <property type="entry name" value="HTH_GNTR"/>
    <property type="match status" value="1"/>
</dbReference>
<sequence length="250" mass="28076">MLKSIIDFHAWQMHVYAEGKKAESVLGQVRRTRVVRAGNTVEQMVRAIADMIVTGQMLPGEKLDEISLAARFEVSRTPVREALRELGAMGLVDREPNRSAVVTNVTENYLHSMFEAMAELEGMCARLSAERMTVDERRQLEIEHRASARLVHRGADEDYAAYNIEFHNRLYRGAHNDHIYELVTQSRARLAPFRRAQFRLPGRLTKSYAEHDAIVTAIIRADGAAAAQAAYSHVEIVSDASAVFAKANVE</sequence>
<reference evidence="5 6" key="1">
    <citation type="submission" date="2020-08" db="EMBL/GenBank/DDBJ databases">
        <title>Genomic Encyclopedia of Type Strains, Phase IV (KMG-V): Genome sequencing to study the core and pangenomes of soil and plant-associated prokaryotes.</title>
        <authorList>
            <person name="Whitman W."/>
        </authorList>
    </citation>
    <scope>NUCLEOTIDE SEQUENCE [LARGE SCALE GENOMIC DNA]</scope>
    <source>
        <strain evidence="5 6">SEMIA 4064</strain>
    </source>
</reference>
<evidence type="ECO:0000313" key="5">
    <source>
        <dbReference type="EMBL" id="MBB5576667.1"/>
    </source>
</evidence>
<comment type="caution">
    <text evidence="5">The sequence shown here is derived from an EMBL/GenBank/DDBJ whole genome shotgun (WGS) entry which is preliminary data.</text>
</comment>
<feature type="domain" description="HTH gntR-type" evidence="4">
    <location>
        <begin position="38"/>
        <end position="105"/>
    </location>
</feature>
<dbReference type="SUPFAM" id="SSF46785">
    <property type="entry name" value="Winged helix' DNA-binding domain"/>
    <property type="match status" value="1"/>
</dbReference>
<evidence type="ECO:0000256" key="2">
    <source>
        <dbReference type="ARBA" id="ARBA00023125"/>
    </source>
</evidence>
<organism evidence="5 6">
    <name type="scientific">Rhizobium paranaense</name>
    <dbReference type="NCBI Taxonomy" id="1650438"/>
    <lineage>
        <taxon>Bacteria</taxon>
        <taxon>Pseudomonadati</taxon>
        <taxon>Pseudomonadota</taxon>
        <taxon>Alphaproteobacteria</taxon>
        <taxon>Hyphomicrobiales</taxon>
        <taxon>Rhizobiaceae</taxon>
        <taxon>Rhizobium/Agrobacterium group</taxon>
        <taxon>Rhizobium</taxon>
    </lineage>
</organism>
<name>A0A7W8XW54_9HYPH</name>
<dbReference type="InterPro" id="IPR036388">
    <property type="entry name" value="WH-like_DNA-bd_sf"/>
</dbReference>
<dbReference type="InterPro" id="IPR000524">
    <property type="entry name" value="Tscrpt_reg_HTH_GntR"/>
</dbReference>
<accession>A0A7W8XW54</accession>
<dbReference type="EMBL" id="JACHBI010000013">
    <property type="protein sequence ID" value="MBB5576667.1"/>
    <property type="molecule type" value="Genomic_DNA"/>
</dbReference>
<keyword evidence="2 5" id="KW-0238">DNA-binding</keyword>
<dbReference type="InterPro" id="IPR011711">
    <property type="entry name" value="GntR_C"/>
</dbReference>
<dbReference type="InterPro" id="IPR036390">
    <property type="entry name" value="WH_DNA-bd_sf"/>
</dbReference>
<dbReference type="PANTHER" id="PTHR43537">
    <property type="entry name" value="TRANSCRIPTIONAL REGULATOR, GNTR FAMILY"/>
    <property type="match status" value="1"/>
</dbReference>
<dbReference type="SMART" id="SM00895">
    <property type="entry name" value="FCD"/>
    <property type="match status" value="1"/>
</dbReference>
<protein>
    <submittedName>
        <fullName evidence="5">DNA-binding GntR family transcriptional regulator</fullName>
    </submittedName>
</protein>
<dbReference type="GO" id="GO:0003677">
    <property type="term" value="F:DNA binding"/>
    <property type="evidence" value="ECO:0007669"/>
    <property type="project" value="UniProtKB-KW"/>
</dbReference>
<dbReference type="SMART" id="SM00345">
    <property type="entry name" value="HTH_GNTR"/>
    <property type="match status" value="1"/>
</dbReference>
<dbReference type="Proteomes" id="UP000549882">
    <property type="component" value="Unassembled WGS sequence"/>
</dbReference>
<dbReference type="Gene3D" id="1.20.120.530">
    <property type="entry name" value="GntR ligand-binding domain-like"/>
    <property type="match status" value="1"/>
</dbReference>
<evidence type="ECO:0000256" key="1">
    <source>
        <dbReference type="ARBA" id="ARBA00023015"/>
    </source>
</evidence>
<dbReference type="Pfam" id="PF00392">
    <property type="entry name" value="GntR"/>
    <property type="match status" value="1"/>
</dbReference>
<keyword evidence="3" id="KW-0804">Transcription</keyword>
<dbReference type="CDD" id="cd07377">
    <property type="entry name" value="WHTH_GntR"/>
    <property type="match status" value="1"/>
</dbReference>
<evidence type="ECO:0000259" key="4">
    <source>
        <dbReference type="PROSITE" id="PS50949"/>
    </source>
</evidence>
<keyword evidence="1" id="KW-0805">Transcription regulation</keyword>
<proteinExistence type="predicted"/>
<dbReference type="InterPro" id="IPR008920">
    <property type="entry name" value="TF_FadR/GntR_C"/>
</dbReference>
<dbReference type="SUPFAM" id="SSF48008">
    <property type="entry name" value="GntR ligand-binding domain-like"/>
    <property type="match status" value="1"/>
</dbReference>
<dbReference type="AlphaFoldDB" id="A0A7W8XW54"/>
<evidence type="ECO:0000256" key="3">
    <source>
        <dbReference type="ARBA" id="ARBA00023163"/>
    </source>
</evidence>
<keyword evidence="6" id="KW-1185">Reference proteome</keyword>
<evidence type="ECO:0000313" key="6">
    <source>
        <dbReference type="Proteomes" id="UP000549882"/>
    </source>
</evidence>
<dbReference type="GO" id="GO:0003700">
    <property type="term" value="F:DNA-binding transcription factor activity"/>
    <property type="evidence" value="ECO:0007669"/>
    <property type="project" value="InterPro"/>
</dbReference>
<dbReference type="Pfam" id="PF07729">
    <property type="entry name" value="FCD"/>
    <property type="match status" value="1"/>
</dbReference>
<dbReference type="PANTHER" id="PTHR43537:SF49">
    <property type="entry name" value="TRANSCRIPTIONAL REGULATORY PROTEIN"/>
    <property type="match status" value="1"/>
</dbReference>
<dbReference type="Gene3D" id="1.10.10.10">
    <property type="entry name" value="Winged helix-like DNA-binding domain superfamily/Winged helix DNA-binding domain"/>
    <property type="match status" value="1"/>
</dbReference>
<gene>
    <name evidence="5" type="ORF">GGD50_005312</name>
</gene>